<dbReference type="CDD" id="cd20543">
    <property type="entry name" value="CYCLIN_AtCycD-like_rpt1"/>
    <property type="match status" value="1"/>
</dbReference>
<evidence type="ECO:0000259" key="6">
    <source>
        <dbReference type="SMART" id="SM00385"/>
    </source>
</evidence>
<evidence type="ECO:0000256" key="3">
    <source>
        <dbReference type="ARBA" id="ARBA00023127"/>
    </source>
</evidence>
<dbReference type="InterPro" id="IPR036915">
    <property type="entry name" value="Cyclin-like_sf"/>
</dbReference>
<dbReference type="GO" id="GO:0051301">
    <property type="term" value="P:cell division"/>
    <property type="evidence" value="ECO:0007669"/>
    <property type="project" value="UniProtKB-KW"/>
</dbReference>
<dbReference type="HOGENOM" id="CLU_048040_1_0_1"/>
<organism evidence="8 9">
    <name type="scientific">Amborella trichopoda</name>
    <dbReference type="NCBI Taxonomy" id="13333"/>
    <lineage>
        <taxon>Eukaryota</taxon>
        <taxon>Viridiplantae</taxon>
        <taxon>Streptophyta</taxon>
        <taxon>Embryophyta</taxon>
        <taxon>Tracheophyta</taxon>
        <taxon>Spermatophyta</taxon>
        <taxon>Magnoliopsida</taxon>
        <taxon>Amborellales</taxon>
        <taxon>Amborellaceae</taxon>
        <taxon>Amborella</taxon>
    </lineage>
</organism>
<dbReference type="EMBL" id="KI392107">
    <property type="protein sequence ID" value="ERN18440.1"/>
    <property type="molecule type" value="Genomic_DNA"/>
</dbReference>
<evidence type="ECO:0000256" key="4">
    <source>
        <dbReference type="ARBA" id="ARBA00023306"/>
    </source>
</evidence>
<feature type="domain" description="Cyclin C-terminal" evidence="7">
    <location>
        <begin position="160"/>
        <end position="289"/>
    </location>
</feature>
<keyword evidence="3 5" id="KW-0195">Cyclin</keyword>
<evidence type="ECO:0000256" key="1">
    <source>
        <dbReference type="ARBA" id="ARBA00009065"/>
    </source>
</evidence>
<dbReference type="InterPro" id="IPR039361">
    <property type="entry name" value="Cyclin"/>
</dbReference>
<sequence>MEEGEEEPPIVMPSIYIQSTMPDEAHIASLISQETHFTPKEDYLFKLQSGNVNVSARNDAVDWIYKVHGHYNFAPLTACLSVNYLDRFLSEYELPQGKVWMVQLLSVACLSLAAKMEETDVPLSLDLQVSEETKFVFEARTIQKMELLLLTTLKWRMNAITPFSFIDHFIFRTNPENPIPKSLISRSTQLILNLTRGIEFLEFRPSELASAVAIFVSREIQPAVDFHDAMDSCSPLINKEKVSKCYELIEEIETTKDCCFFAGKSFSGESSASPKSPIGVLEAGCLSFSSCSGCVGISNDETMRLNCFI</sequence>
<dbReference type="eggNOG" id="KOG0656">
    <property type="taxonomic scope" value="Eukaryota"/>
</dbReference>
<keyword evidence="4" id="KW-0131">Cell cycle</keyword>
<dbReference type="GO" id="GO:0016538">
    <property type="term" value="F:cyclin-dependent protein serine/threonine kinase regulator activity"/>
    <property type="evidence" value="ECO:0000318"/>
    <property type="project" value="GO_Central"/>
</dbReference>
<dbReference type="AlphaFoldDB" id="U5D874"/>
<dbReference type="Gramene" id="ERN18440">
    <property type="protein sequence ID" value="ERN18440"/>
    <property type="gene ID" value="AMTR_s00190p00017930"/>
</dbReference>
<dbReference type="InterPro" id="IPR006671">
    <property type="entry name" value="Cyclin_N"/>
</dbReference>
<dbReference type="STRING" id="13333.U5D874"/>
<dbReference type="GO" id="GO:0005634">
    <property type="term" value="C:nucleus"/>
    <property type="evidence" value="ECO:0000318"/>
    <property type="project" value="GO_Central"/>
</dbReference>
<dbReference type="PROSITE" id="PS00292">
    <property type="entry name" value="CYCLINS"/>
    <property type="match status" value="1"/>
</dbReference>
<feature type="domain" description="Cyclin-like" evidence="6">
    <location>
        <begin position="62"/>
        <end position="151"/>
    </location>
</feature>
<dbReference type="InterPro" id="IPR013763">
    <property type="entry name" value="Cyclin-like_dom"/>
</dbReference>
<reference evidence="9" key="1">
    <citation type="journal article" date="2013" name="Science">
        <title>The Amborella genome and the evolution of flowering plants.</title>
        <authorList>
            <consortium name="Amborella Genome Project"/>
        </authorList>
    </citation>
    <scope>NUCLEOTIDE SEQUENCE [LARGE SCALE GENOMIC DNA]</scope>
</reference>
<accession>U5D874</accession>
<dbReference type="GO" id="GO:0000082">
    <property type="term" value="P:G1/S transition of mitotic cell cycle"/>
    <property type="evidence" value="ECO:0000318"/>
    <property type="project" value="GO_Central"/>
</dbReference>
<evidence type="ECO:0000313" key="8">
    <source>
        <dbReference type="EMBL" id="ERN18440.1"/>
    </source>
</evidence>
<dbReference type="PANTHER" id="PTHR10177">
    <property type="entry name" value="CYCLINS"/>
    <property type="match status" value="1"/>
</dbReference>
<evidence type="ECO:0000313" key="9">
    <source>
        <dbReference type="Proteomes" id="UP000017836"/>
    </source>
</evidence>
<evidence type="ECO:0000259" key="7">
    <source>
        <dbReference type="SMART" id="SM01332"/>
    </source>
</evidence>
<dbReference type="GO" id="GO:0000307">
    <property type="term" value="C:cyclin-dependent protein kinase holoenzyme complex"/>
    <property type="evidence" value="ECO:0000318"/>
    <property type="project" value="GO_Central"/>
</dbReference>
<proteinExistence type="inferred from homology"/>
<dbReference type="InterPro" id="IPR004367">
    <property type="entry name" value="Cyclin_C-dom"/>
</dbReference>
<dbReference type="GO" id="GO:0005737">
    <property type="term" value="C:cytoplasm"/>
    <property type="evidence" value="ECO:0000318"/>
    <property type="project" value="GO_Central"/>
</dbReference>
<dbReference type="SMART" id="SM00385">
    <property type="entry name" value="CYCLIN"/>
    <property type="match status" value="1"/>
</dbReference>
<protein>
    <submittedName>
        <fullName evidence="8">Uncharacterized protein</fullName>
    </submittedName>
</protein>
<keyword evidence="2" id="KW-0132">Cell division</keyword>
<evidence type="ECO:0000256" key="2">
    <source>
        <dbReference type="ARBA" id="ARBA00022618"/>
    </source>
</evidence>
<dbReference type="InterPro" id="IPR048258">
    <property type="entry name" value="Cyclins_cyclin-box"/>
</dbReference>
<comment type="similarity">
    <text evidence="1">Belongs to the cyclin family. Cyclin D subfamily.</text>
</comment>
<gene>
    <name evidence="8" type="ORF">AMTR_s00190p00017930</name>
</gene>
<name>U5D874_AMBTC</name>
<dbReference type="SUPFAM" id="SSF47954">
    <property type="entry name" value="Cyclin-like"/>
    <property type="match status" value="2"/>
</dbReference>
<evidence type="ECO:0000256" key="5">
    <source>
        <dbReference type="RuleBase" id="RU000383"/>
    </source>
</evidence>
<dbReference type="Proteomes" id="UP000017836">
    <property type="component" value="Unassembled WGS sequence"/>
</dbReference>
<dbReference type="SMART" id="SM01332">
    <property type="entry name" value="Cyclin_C"/>
    <property type="match status" value="1"/>
</dbReference>
<dbReference type="OMA" id="NFGPMCA"/>
<dbReference type="Pfam" id="PF00134">
    <property type="entry name" value="Cyclin_N"/>
    <property type="match status" value="1"/>
</dbReference>
<dbReference type="Pfam" id="PF02984">
    <property type="entry name" value="Cyclin_C"/>
    <property type="match status" value="1"/>
</dbReference>
<keyword evidence="9" id="KW-1185">Reference proteome</keyword>
<dbReference type="FunFam" id="1.10.472.10:FF:000034">
    <property type="entry name" value="D2/4-type cyclin"/>
    <property type="match status" value="1"/>
</dbReference>
<dbReference type="CDD" id="cd20544">
    <property type="entry name" value="CYCLIN_AtCycD-like_rpt2"/>
    <property type="match status" value="1"/>
</dbReference>
<dbReference type="FunFam" id="1.10.472.10:FF:000040">
    <property type="entry name" value="D6-type cyclin"/>
    <property type="match status" value="1"/>
</dbReference>
<dbReference type="Gene3D" id="1.10.472.10">
    <property type="entry name" value="Cyclin-like"/>
    <property type="match status" value="2"/>
</dbReference>